<protein>
    <submittedName>
        <fullName evidence="9">Transcription factor bHLH82</fullName>
    </submittedName>
</protein>
<evidence type="ECO:0000256" key="2">
    <source>
        <dbReference type="ARBA" id="ARBA00005510"/>
    </source>
</evidence>
<dbReference type="InterPro" id="IPR036638">
    <property type="entry name" value="HLH_DNA-bd_sf"/>
</dbReference>
<dbReference type="PANTHER" id="PTHR16223:SF215">
    <property type="entry name" value="OS02G0564700 PROTEIN"/>
    <property type="match status" value="1"/>
</dbReference>
<feature type="domain" description="BHLH" evidence="8">
    <location>
        <begin position="336"/>
        <end position="385"/>
    </location>
</feature>
<keyword evidence="5" id="KW-0804">Transcription</keyword>
<feature type="region of interest" description="Disordered" evidence="7">
    <location>
        <begin position="97"/>
        <end position="128"/>
    </location>
</feature>
<proteinExistence type="inferred from homology"/>
<sequence length="521" mass="56395">MDDYLDPFISSSSSSPWEDAHLSQRLPWVDTPTSQANGLLCDPMGVYEGDDSNLHMSVINSTNIMGSMTTCQSAAHMNDATSSIFVDGSVIHGFNKLPAEDEQQQDIQRRLSVSSQHESEGSETSFSLQEVIDSNPLSISFGVELNSSCTVTMPPSALTESACIVSSSSDTSVFPQSVENSHPMSTVQKLWPSPYSGVNSLFAGHAKLEDFGLQGKPIGSDANVLGNACNDYDKLQRMESFPGDLKDQNKLQILHLPSLASGKLNELTESFGFQPHQQGTVSGSAGLQGPQQLQSGERNAIKNFTNHSPTLSQLALPNAVGSNSIVKTRVRARRGQATDPHSIAERLRREKIAERMKNLQELVPNSIRTDKASMLDEIINYVKFLQLQVKVLSMSRLGAAGAVVPLITDIPAEESSSLLLGQEGCLQESQESLALEQEVVKLMESNVTMAMQYLQNKGLCLMPVALAAAISGRKGSSSAVPPDRRKPDRNLGVISNCNEPVMQEYSVRVESPECNGVAIKQ</sequence>
<dbReference type="GO" id="GO:0046983">
    <property type="term" value="F:protein dimerization activity"/>
    <property type="evidence" value="ECO:0007669"/>
    <property type="project" value="InterPro"/>
</dbReference>
<keyword evidence="3" id="KW-0805">Transcription regulation</keyword>
<evidence type="ECO:0000256" key="4">
    <source>
        <dbReference type="ARBA" id="ARBA00023125"/>
    </source>
</evidence>
<dbReference type="Pfam" id="PF00010">
    <property type="entry name" value="HLH"/>
    <property type="match status" value="1"/>
</dbReference>
<dbReference type="InterPro" id="IPR045843">
    <property type="entry name" value="IND-like"/>
</dbReference>
<dbReference type="AlphaFoldDB" id="A0A1D1XV42"/>
<dbReference type="GO" id="GO:0005634">
    <property type="term" value="C:nucleus"/>
    <property type="evidence" value="ECO:0007669"/>
    <property type="project" value="UniProtKB-SubCell"/>
</dbReference>
<dbReference type="InterPro" id="IPR011598">
    <property type="entry name" value="bHLH_dom"/>
</dbReference>
<dbReference type="GO" id="GO:0000978">
    <property type="term" value="F:RNA polymerase II cis-regulatory region sequence-specific DNA binding"/>
    <property type="evidence" value="ECO:0007669"/>
    <property type="project" value="TreeGrafter"/>
</dbReference>
<evidence type="ECO:0000256" key="3">
    <source>
        <dbReference type="ARBA" id="ARBA00023015"/>
    </source>
</evidence>
<evidence type="ECO:0000256" key="6">
    <source>
        <dbReference type="ARBA" id="ARBA00023242"/>
    </source>
</evidence>
<comment type="similarity">
    <text evidence="2">Belongs to the bHLH protein family.</text>
</comment>
<comment type="subcellular location">
    <subcellularLocation>
        <location evidence="1">Nucleus</location>
    </subcellularLocation>
</comment>
<organism evidence="9">
    <name type="scientific">Anthurium amnicola</name>
    <dbReference type="NCBI Taxonomy" id="1678845"/>
    <lineage>
        <taxon>Eukaryota</taxon>
        <taxon>Viridiplantae</taxon>
        <taxon>Streptophyta</taxon>
        <taxon>Embryophyta</taxon>
        <taxon>Tracheophyta</taxon>
        <taxon>Spermatophyta</taxon>
        <taxon>Magnoliopsida</taxon>
        <taxon>Liliopsida</taxon>
        <taxon>Araceae</taxon>
        <taxon>Pothoideae</taxon>
        <taxon>Potheae</taxon>
        <taxon>Anthurium</taxon>
    </lineage>
</organism>
<dbReference type="EMBL" id="GDJX01021679">
    <property type="protein sequence ID" value="JAT46257.1"/>
    <property type="molecule type" value="Transcribed_RNA"/>
</dbReference>
<dbReference type="Gene3D" id="4.10.280.10">
    <property type="entry name" value="Helix-loop-helix DNA-binding domain"/>
    <property type="match status" value="1"/>
</dbReference>
<keyword evidence="6" id="KW-0539">Nucleus</keyword>
<reference evidence="9" key="1">
    <citation type="submission" date="2015-07" db="EMBL/GenBank/DDBJ databases">
        <title>Transcriptome Assembly of Anthurium amnicola.</title>
        <authorList>
            <person name="Suzuki J."/>
        </authorList>
    </citation>
    <scope>NUCLEOTIDE SEQUENCE</scope>
</reference>
<dbReference type="GO" id="GO:0000981">
    <property type="term" value="F:DNA-binding transcription factor activity, RNA polymerase II-specific"/>
    <property type="evidence" value="ECO:0007669"/>
    <property type="project" value="TreeGrafter"/>
</dbReference>
<evidence type="ECO:0000256" key="1">
    <source>
        <dbReference type="ARBA" id="ARBA00004123"/>
    </source>
</evidence>
<dbReference type="PANTHER" id="PTHR16223">
    <property type="entry name" value="TRANSCRIPTION FACTOR BHLH83-RELATED"/>
    <property type="match status" value="1"/>
</dbReference>
<dbReference type="FunFam" id="4.10.280.10:FF:000017">
    <property type="entry name" value="Transcription factor bHLH66"/>
    <property type="match status" value="1"/>
</dbReference>
<keyword evidence="4" id="KW-0238">DNA-binding</keyword>
<dbReference type="SMART" id="SM00353">
    <property type="entry name" value="HLH"/>
    <property type="match status" value="1"/>
</dbReference>
<feature type="compositionally biased region" description="Polar residues" evidence="7">
    <location>
        <begin position="111"/>
        <end position="128"/>
    </location>
</feature>
<evidence type="ECO:0000256" key="7">
    <source>
        <dbReference type="SAM" id="MobiDB-lite"/>
    </source>
</evidence>
<dbReference type="PROSITE" id="PS50888">
    <property type="entry name" value="BHLH"/>
    <property type="match status" value="1"/>
</dbReference>
<accession>A0A1D1XV42</accession>
<dbReference type="EMBL" id="GDJX01011448">
    <property type="protein sequence ID" value="JAT56488.1"/>
    <property type="molecule type" value="Transcribed_RNA"/>
</dbReference>
<evidence type="ECO:0000313" key="9">
    <source>
        <dbReference type="EMBL" id="JAT46257.1"/>
    </source>
</evidence>
<feature type="region of interest" description="Disordered" evidence="7">
    <location>
        <begin position="474"/>
        <end position="493"/>
    </location>
</feature>
<gene>
    <name evidence="9" type="primary">BHLH82_3</name>
    <name evidence="10" type="synonym">BHLH82_5</name>
    <name evidence="10" type="ORF">g.18675</name>
    <name evidence="9" type="ORF">g.18676</name>
</gene>
<evidence type="ECO:0000259" key="8">
    <source>
        <dbReference type="PROSITE" id="PS50888"/>
    </source>
</evidence>
<evidence type="ECO:0000313" key="10">
    <source>
        <dbReference type="EMBL" id="JAT56488.1"/>
    </source>
</evidence>
<evidence type="ECO:0000256" key="5">
    <source>
        <dbReference type="ARBA" id="ARBA00023163"/>
    </source>
</evidence>
<dbReference type="GO" id="GO:0080147">
    <property type="term" value="P:root hair cell development"/>
    <property type="evidence" value="ECO:0007669"/>
    <property type="project" value="UniProtKB-ARBA"/>
</dbReference>
<name>A0A1D1XV42_9ARAE</name>
<dbReference type="SUPFAM" id="SSF47459">
    <property type="entry name" value="HLH, helix-loop-helix DNA-binding domain"/>
    <property type="match status" value="1"/>
</dbReference>